<evidence type="ECO:0000256" key="2">
    <source>
        <dbReference type="ARBA" id="ARBA00022611"/>
    </source>
</evidence>
<dbReference type="EMBL" id="MH453864">
    <property type="protein sequence ID" value="AXF38731.1"/>
    <property type="molecule type" value="Genomic_RNA"/>
</dbReference>
<keyword evidence="2 6" id="KW-1141">T=2 icosahedral capsid protein</keyword>
<reference evidence="8" key="1">
    <citation type="journal article" date="2018" name="Mol. Ecol.">
        <title>Virus-virus interactions and host ecology are associated with RNA virome structure in wild birds.</title>
        <authorList>
            <person name="Wille M."/>
            <person name="Eden J.S."/>
            <person name="Shi M."/>
            <person name="Klaassen M."/>
            <person name="Hurt A.C."/>
            <person name="Holmes E.C."/>
        </authorList>
    </citation>
    <scope>NUCLEOTIDE SEQUENCE</scope>
    <source>
        <strain evidence="8">MW05</strain>
    </source>
</reference>
<protein>
    <recommendedName>
        <fullName evidence="6">Inner capsid protein VP2</fullName>
    </recommendedName>
</protein>
<dbReference type="GO" id="GO:0039625">
    <property type="term" value="C:viral inner capsid"/>
    <property type="evidence" value="ECO:0007669"/>
    <property type="project" value="UniProtKB-UniRule"/>
</dbReference>
<evidence type="ECO:0000256" key="4">
    <source>
        <dbReference type="ARBA" id="ARBA00022884"/>
    </source>
</evidence>
<comment type="subcellular location">
    <subcellularLocation>
        <location evidence="6">Virion</location>
    </subcellularLocation>
    <text evidence="6">Inner capsid protein. Also found in spherical cytoplasmic structures, called virus factories, that appear early after infection and are the site of viral replication and packaging.</text>
</comment>
<comment type="function">
    <text evidence="6">Inner capsid protein that self-assembles to form an icosahedral capsid with a T=2 symmetry, which consists of 120 copies of VP2, with channels at each of its five-fold vertices. This capsid constitutes the innermost concentric layer of the viral mature particle. It encapsidates the polymerase VP1, the capping enzyme VP3 and the genomic dsRNA, thereby defining the core. The innermost VP2 capsid and the intermediate VP6 capsid remain intact following cell entry to protect the dsRNA from degradation and to prevent unfavorable antiviral responses in the host cell during all the replication cycle of the virus. Nascent transcripts are transcribed within the structural confines of this double-layered particle (DLP) and are extruded through the channels formed by VP2 N-termini. VP2 is required for the replicase activity of VP1 polymerase. Probably recruits a copy of a VP1-VP3 complex, potentially along with a segment of plus-strand RNA, as a decamer of VP2 assembles. May activate the autoinhibited VP1/RNA complex to coordinate packaging and genome replication.</text>
</comment>
<dbReference type="GO" id="GO:0019013">
    <property type="term" value="C:viral nucleocapsid"/>
    <property type="evidence" value="ECO:0007669"/>
    <property type="project" value="UniProtKB-UniRule"/>
</dbReference>
<name>A0A3G1RPF9_9REOV</name>
<evidence type="ECO:0000256" key="7">
    <source>
        <dbReference type="SAM" id="MobiDB-lite"/>
    </source>
</evidence>
<keyword evidence="3 6" id="KW-0946">Virion</keyword>
<keyword evidence="1 6" id="KW-0167">Capsid protein</keyword>
<dbReference type="GO" id="GO:0039616">
    <property type="term" value="C:T=2 icosahedral viral capsid"/>
    <property type="evidence" value="ECO:0007669"/>
    <property type="project" value="UniProtKB-UniRule"/>
</dbReference>
<gene>
    <name evidence="8" type="primary">VP2</name>
</gene>
<keyword evidence="4 6" id="KW-0694">RNA-binding</keyword>
<evidence type="ECO:0000256" key="1">
    <source>
        <dbReference type="ARBA" id="ARBA00022561"/>
    </source>
</evidence>
<dbReference type="Pfam" id="PF25649">
    <property type="entry name" value="Rotavirus_VP2"/>
    <property type="match status" value="1"/>
</dbReference>
<sequence>MDIEGIITDASKEVENNAKDKKRILEIYKQLITDIKELMSEDVTIDHLKRIKTIFSLKRVNTKEVDELIKDKEKKTDSKEPEKKAAETAEKDDKKDDKQSITEKKEEEKDDTKNEKNKLQVGESDKDSQLTKDILTIREIASKILFVDAESETYSVYVPTSTQKVETVTIEFKPLQTYVNQAKMIKESVIFLSDRDNVSDQVGPEQVLFDSSFFSDIKNEDVRYFENYLLEKSMQIKNSMPNINCISSIEKETNPLNIQNTICTSFGQNEYYNLVMDRTNRSYEMRRQAVQFDNVTIDGVQRTITMSMRLHPLDDQILSAVPMNELQTQPLSDVLTRYQLVAADGYATSPKSRVDRDQRLLADVRSQVLSRICELSPYVYRARILSSLNMMTNLWKVNVFSESIENAKDSIYRSAEISFTVADSTTSALSTINVASAQQALFILLNSSIFRLEIDLVGNQSSFGAAISAAMTLIIFPTNAETMSNHVFDDLCNVVYNELIAWAVDRPTFVKRTGATNAFEHHVNQGGGNMNRDIIAFMRYVLLRRPWNVYQRSNNPDYNCDIMLPNIDEANVNDQAYMSINSLLNGISTAAQRNANPGRQMTANSFRKLIKSMKDMCANNMMPLVRLMRYNVERVARIFEWFPYTADIQQLNAAMRDERLRVKLPISGVLSILMGINKAPDHFDWHALLEFADKVRKMNYAEMTAVEDVASYVILKNDGNRSVSKKDTFLSKIKPPTTTITAITKIPSATLTTILSDRMLVNSIRNSRSYTLLTRLMQVVQAAFDNVPTAQHGMAKGALLLPYPKNFGRSSVYVRRDNIIFNPPQGVNTYRISDLLFGRFYQGMIGQIQNMQPVMITGPIKVRTSDPAAIESITSAYLTMSAPYDAYINPTDLKHNKVVEPREVDYFTDNKPTRPHQQFEQMMSKTSVFVLDARRLIVQSNATNYRFNYHDIMITDTVTDKIEFSAVQPPDVTLFNGLLVYEA</sequence>
<dbReference type="GO" id="GO:0003723">
    <property type="term" value="F:RNA binding"/>
    <property type="evidence" value="ECO:0007669"/>
    <property type="project" value="UniProtKB-UniRule"/>
</dbReference>
<feature type="region of interest" description="Disordered" evidence="7">
    <location>
        <begin position="70"/>
        <end position="124"/>
    </location>
</feature>
<dbReference type="HAMAP" id="MF_04123">
    <property type="entry name" value="Rota_VP2"/>
    <property type="match status" value="1"/>
</dbReference>
<dbReference type="InterPro" id="IPR007779">
    <property type="entry name" value="Rotavirus_VP2"/>
</dbReference>
<organism evidence="8">
    <name type="scientific">Ruddy turnstone rotavirus</name>
    <dbReference type="NCBI Taxonomy" id="2212774"/>
    <lineage>
        <taxon>Viruses</taxon>
        <taxon>Riboviria</taxon>
        <taxon>Orthornavirae</taxon>
        <taxon>Duplornaviricota</taxon>
        <taxon>Resentoviricetes</taxon>
        <taxon>Reovirales</taxon>
        <taxon>Sedoreoviridae</taxon>
        <taxon>Rotavirus</taxon>
    </lineage>
</organism>
<proteinExistence type="inferred from homology"/>
<comment type="similarity">
    <text evidence="6">Belongs to the rotavirus VP2 family.</text>
</comment>
<keyword evidence="5 6" id="KW-1153">Inner capsid protein</keyword>
<evidence type="ECO:0000313" key="8">
    <source>
        <dbReference type="EMBL" id="AXF38731.1"/>
    </source>
</evidence>
<accession>A0A3G1RPF9</accession>
<evidence type="ECO:0000256" key="3">
    <source>
        <dbReference type="ARBA" id="ARBA00022844"/>
    </source>
</evidence>
<evidence type="ECO:0000256" key="6">
    <source>
        <dbReference type="HAMAP-Rule" id="MF_04123"/>
    </source>
</evidence>
<evidence type="ECO:0000256" key="5">
    <source>
        <dbReference type="ARBA" id="ARBA00022996"/>
    </source>
</evidence>
<comment type="subunit">
    <text evidence="6">Homodecamer; each decamer is made up of two conformers of VP2, called VP2A and VP2B. Interacts with a VP1-VP3 complex. Interacts with the intermediate capsid protein VP6. Interacts with NSP5. Interacts (via N-terminus) with NSP2.</text>
</comment>